<reference evidence="5 6" key="1">
    <citation type="submission" date="2018-06" db="EMBL/GenBank/DDBJ databases">
        <title>Lujinxingia sediminis gen. nov. sp. nov., a new facultative anaerobic member of the class Deltaproteobacteria, and proposal of Lujinxingaceae fam. nov.</title>
        <authorList>
            <person name="Guo L.-Y."/>
            <person name="Li C.-M."/>
            <person name="Wang S."/>
            <person name="Du Z.-J."/>
        </authorList>
    </citation>
    <scope>NUCLEOTIDE SEQUENCE [LARGE SCALE GENOMIC DNA]</scope>
    <source>
        <strain evidence="5 6">FA350</strain>
    </source>
</reference>
<feature type="region of interest" description="Disordered" evidence="3">
    <location>
        <begin position="299"/>
        <end position="330"/>
    </location>
</feature>
<dbReference type="OrthoDB" id="9776822at2"/>
<dbReference type="RefSeq" id="WP_111336804.1">
    <property type="nucleotide sequence ID" value="NZ_CP030032.1"/>
</dbReference>
<gene>
    <name evidence="5" type="ORF">DN745_17230</name>
</gene>
<keyword evidence="1" id="KW-0808">Transferase</keyword>
<dbReference type="EMBL" id="CP030032">
    <property type="protein sequence ID" value="AWV90974.1"/>
    <property type="molecule type" value="Genomic_DNA"/>
</dbReference>
<organism evidence="5 6">
    <name type="scientific">Bradymonas sediminis</name>
    <dbReference type="NCBI Taxonomy" id="1548548"/>
    <lineage>
        <taxon>Bacteria</taxon>
        <taxon>Deltaproteobacteria</taxon>
        <taxon>Bradymonadales</taxon>
        <taxon>Bradymonadaceae</taxon>
        <taxon>Bradymonas</taxon>
    </lineage>
</organism>
<name>A0A2Z4FQP6_9DELT</name>
<evidence type="ECO:0000256" key="2">
    <source>
        <dbReference type="ARBA" id="ARBA00022777"/>
    </source>
</evidence>
<dbReference type="PANTHER" id="PTHR10584">
    <property type="entry name" value="SUGAR KINASE"/>
    <property type="match status" value="1"/>
</dbReference>
<dbReference type="GO" id="GO:0005829">
    <property type="term" value="C:cytosol"/>
    <property type="evidence" value="ECO:0007669"/>
    <property type="project" value="TreeGrafter"/>
</dbReference>
<evidence type="ECO:0000256" key="1">
    <source>
        <dbReference type="ARBA" id="ARBA00022679"/>
    </source>
</evidence>
<dbReference type="Gene3D" id="3.40.1190.20">
    <property type="match status" value="1"/>
</dbReference>
<sequence length="330" mass="35465">MKTLVVGHITHDYYGDEVVAGGCAFYGARVHAALAEQAKREDGANLSVHLVAVAGDDFGCAHEVADLDLTLHQAGETTVFANYYPTDKPRVQLLKALAGPVLPKMVPPEWMQADLIHLAPVLGEIDLETWKTAIREVNPDALIAINIQGWIKRAGPLFKGDDFPGARRVVQEYWGVVAEDFRGVDIACLSEEDVIGQPGLLEKLTEAVPLVAFTRGELGSQIFVYGEPVEVGIYPTEASDPTGAGDVFAASFAHRVALGEDMIAAARFAAAAASIVVEGRGARALSRIDEAVARAEQVPADALDLGEEDYGDDDDDDYDEFEFCGEVHDD</sequence>
<dbReference type="Proteomes" id="UP000249799">
    <property type="component" value="Chromosome"/>
</dbReference>
<dbReference type="GO" id="GO:0016301">
    <property type="term" value="F:kinase activity"/>
    <property type="evidence" value="ECO:0007669"/>
    <property type="project" value="UniProtKB-KW"/>
</dbReference>
<evidence type="ECO:0000259" key="4">
    <source>
        <dbReference type="Pfam" id="PF00294"/>
    </source>
</evidence>
<feature type="domain" description="Carbohydrate kinase PfkB" evidence="4">
    <location>
        <begin position="205"/>
        <end position="284"/>
    </location>
</feature>
<keyword evidence="2" id="KW-0418">Kinase</keyword>
<dbReference type="KEGG" id="bsed:DN745_17230"/>
<keyword evidence="6" id="KW-1185">Reference proteome</keyword>
<evidence type="ECO:0000313" key="6">
    <source>
        <dbReference type="Proteomes" id="UP000249799"/>
    </source>
</evidence>
<evidence type="ECO:0000256" key="3">
    <source>
        <dbReference type="SAM" id="MobiDB-lite"/>
    </source>
</evidence>
<dbReference type="InterPro" id="IPR029056">
    <property type="entry name" value="Ribokinase-like"/>
</dbReference>
<dbReference type="InterPro" id="IPR011611">
    <property type="entry name" value="PfkB_dom"/>
</dbReference>
<feature type="compositionally biased region" description="Acidic residues" evidence="3">
    <location>
        <begin position="304"/>
        <end position="324"/>
    </location>
</feature>
<dbReference type="SUPFAM" id="SSF53613">
    <property type="entry name" value="Ribokinase-like"/>
    <property type="match status" value="1"/>
</dbReference>
<dbReference type="AlphaFoldDB" id="A0A2Z4FQP6"/>
<proteinExistence type="predicted"/>
<evidence type="ECO:0000313" key="5">
    <source>
        <dbReference type="EMBL" id="AWV90974.1"/>
    </source>
</evidence>
<dbReference type="PANTHER" id="PTHR10584:SF166">
    <property type="entry name" value="RIBOKINASE"/>
    <property type="match status" value="1"/>
</dbReference>
<dbReference type="Pfam" id="PF00294">
    <property type="entry name" value="PfkB"/>
    <property type="match status" value="1"/>
</dbReference>
<accession>A0A2Z4FQP6</accession>
<protein>
    <recommendedName>
        <fullName evidence="4">Carbohydrate kinase PfkB domain-containing protein</fullName>
    </recommendedName>
</protein>